<accession>A0AAE0ZUN1</accession>
<dbReference type="Proteomes" id="UP001283361">
    <property type="component" value="Unassembled WGS sequence"/>
</dbReference>
<feature type="transmembrane region" description="Helical" evidence="2">
    <location>
        <begin position="91"/>
        <end position="108"/>
    </location>
</feature>
<name>A0AAE0ZUN1_9GAST</name>
<evidence type="ECO:0000256" key="2">
    <source>
        <dbReference type="SAM" id="Phobius"/>
    </source>
</evidence>
<evidence type="ECO:0000313" key="4">
    <source>
        <dbReference type="Proteomes" id="UP001283361"/>
    </source>
</evidence>
<proteinExistence type="predicted"/>
<evidence type="ECO:0000313" key="3">
    <source>
        <dbReference type="EMBL" id="KAK3775988.1"/>
    </source>
</evidence>
<organism evidence="3 4">
    <name type="scientific">Elysia crispata</name>
    <name type="common">lettuce slug</name>
    <dbReference type="NCBI Taxonomy" id="231223"/>
    <lineage>
        <taxon>Eukaryota</taxon>
        <taxon>Metazoa</taxon>
        <taxon>Spiralia</taxon>
        <taxon>Lophotrochozoa</taxon>
        <taxon>Mollusca</taxon>
        <taxon>Gastropoda</taxon>
        <taxon>Heterobranchia</taxon>
        <taxon>Euthyneura</taxon>
        <taxon>Panpulmonata</taxon>
        <taxon>Sacoglossa</taxon>
        <taxon>Placobranchoidea</taxon>
        <taxon>Plakobranchidae</taxon>
        <taxon>Elysia</taxon>
    </lineage>
</organism>
<sequence>MDRYRSREQTGLREDKPGNPLTCTKIEQGPRTQKVLGVQLQGHQVGEPFVEMKSAARISTSYDCRDSNKTRQPHPAVGPNNQTIVLFTDRTYSVILILGFCTLLILSYRKPASLQRSLSKDYNYEYIRSTVLSLVASLVANRARDCRLPKHSSGAPAAGSRVIDEFMEGLDLGERSAFTYCWWKKIKRTIERRLK</sequence>
<gene>
    <name evidence="3" type="ORF">RRG08_043673</name>
</gene>
<keyword evidence="2" id="KW-0812">Transmembrane</keyword>
<reference evidence="3" key="1">
    <citation type="journal article" date="2023" name="G3 (Bethesda)">
        <title>A reference genome for the long-term kleptoplast-retaining sea slug Elysia crispata morphotype clarki.</title>
        <authorList>
            <person name="Eastman K.E."/>
            <person name="Pendleton A.L."/>
            <person name="Shaikh M.A."/>
            <person name="Suttiyut T."/>
            <person name="Ogas R."/>
            <person name="Tomko P."/>
            <person name="Gavelis G."/>
            <person name="Widhalm J.R."/>
            <person name="Wisecaver J.H."/>
        </authorList>
    </citation>
    <scope>NUCLEOTIDE SEQUENCE</scope>
    <source>
        <strain evidence="3">ECLA1</strain>
    </source>
</reference>
<comment type="caution">
    <text evidence="3">The sequence shown here is derived from an EMBL/GenBank/DDBJ whole genome shotgun (WGS) entry which is preliminary data.</text>
</comment>
<keyword evidence="4" id="KW-1185">Reference proteome</keyword>
<dbReference type="AlphaFoldDB" id="A0AAE0ZUN1"/>
<keyword evidence="2" id="KW-1133">Transmembrane helix</keyword>
<dbReference type="EMBL" id="JAWDGP010003253">
    <property type="protein sequence ID" value="KAK3775988.1"/>
    <property type="molecule type" value="Genomic_DNA"/>
</dbReference>
<keyword evidence="2" id="KW-0472">Membrane</keyword>
<feature type="region of interest" description="Disordered" evidence="1">
    <location>
        <begin position="1"/>
        <end position="25"/>
    </location>
</feature>
<evidence type="ECO:0000256" key="1">
    <source>
        <dbReference type="SAM" id="MobiDB-lite"/>
    </source>
</evidence>
<feature type="compositionally biased region" description="Basic and acidic residues" evidence="1">
    <location>
        <begin position="1"/>
        <end position="17"/>
    </location>
</feature>
<protein>
    <submittedName>
        <fullName evidence="3">Uncharacterized protein</fullName>
    </submittedName>
</protein>